<dbReference type="PROSITE" id="PS00337">
    <property type="entry name" value="BETA_LACTAMASE_D"/>
    <property type="match status" value="1"/>
</dbReference>
<dbReference type="GO" id="GO:0071555">
    <property type="term" value="P:cell wall organization"/>
    <property type="evidence" value="ECO:0007669"/>
    <property type="project" value="TreeGrafter"/>
</dbReference>
<evidence type="ECO:0000313" key="11">
    <source>
        <dbReference type="Proteomes" id="UP000268684"/>
    </source>
</evidence>
<feature type="active site" description="Acyl-ester intermediate" evidence="7">
    <location>
        <position position="98"/>
    </location>
</feature>
<evidence type="ECO:0000256" key="6">
    <source>
        <dbReference type="ARBA" id="ARBA00023251"/>
    </source>
</evidence>
<reference evidence="10 11" key="1">
    <citation type="submission" date="2017-11" db="EMBL/GenBank/DDBJ databases">
        <authorList>
            <person name="Seth-Smith MB H."/>
        </authorList>
    </citation>
    <scope>NUCLEOTIDE SEQUENCE [LARGE SCALE GENOMIC DNA]</scope>
    <source>
        <strain evidence="10">E</strain>
    </source>
</reference>
<dbReference type="EMBL" id="LR025743">
    <property type="protein sequence ID" value="VBB15721.1"/>
    <property type="molecule type" value="Genomic_DNA"/>
</dbReference>
<sequence>MGRGPATVTGQPASIHRYTVRLLRAPSMASVLHTRRVFPLPKESRLKPWRRTLLAFTAGLLAAASVQARPVCTVVADATTGQMLVQQGDCATRVTPASTFKVAISLMGFDAGVLKDEHTPTLDFHAGYPDWGGAPWREPTDPARWMKLSIFWYSQQVAQALGQARFQQYTSAFGYGNADVTRQQGESSGVMGAWVNSSLRISPLEQVGFMRGIANRTLPVSAHAYDMTERIALIDRQPDGWIVHGKTGTGSPGLKYDASHAYGWFVGWAAKGTRKLAFAYLIQDDQRQTPNAGLRARDTFLDALPALAEPGRPQ</sequence>
<keyword evidence="4" id="KW-0732">Signal</keyword>
<dbReference type="PANTHER" id="PTHR30627:SF6">
    <property type="entry name" value="BETA-LACTAMASE YBXI-RELATED"/>
    <property type="match status" value="1"/>
</dbReference>
<name>A0AAJ5T7F9_9BURK</name>
<keyword evidence="6 8" id="KW-0046">Antibiotic resistance</keyword>
<accession>A0AAJ5T7F9</accession>
<evidence type="ECO:0000259" key="9">
    <source>
        <dbReference type="Pfam" id="PF00905"/>
    </source>
</evidence>
<evidence type="ECO:0000256" key="3">
    <source>
        <dbReference type="ARBA" id="ARBA00012865"/>
    </source>
</evidence>
<evidence type="ECO:0000256" key="7">
    <source>
        <dbReference type="PIRSR" id="PIRSR602137-50"/>
    </source>
</evidence>
<dbReference type="InterPro" id="IPR002137">
    <property type="entry name" value="Beta-lactam_class-D_AS"/>
</dbReference>
<evidence type="ECO:0000256" key="1">
    <source>
        <dbReference type="ARBA" id="ARBA00001526"/>
    </source>
</evidence>
<evidence type="ECO:0000256" key="8">
    <source>
        <dbReference type="RuleBase" id="RU361140"/>
    </source>
</evidence>
<dbReference type="GO" id="GO:0008800">
    <property type="term" value="F:beta-lactamase activity"/>
    <property type="evidence" value="ECO:0007669"/>
    <property type="project" value="UniProtKB-UniRule"/>
</dbReference>
<comment type="catalytic activity">
    <reaction evidence="1 8">
        <text>a beta-lactam + H2O = a substituted beta-amino acid</text>
        <dbReference type="Rhea" id="RHEA:20401"/>
        <dbReference type="ChEBI" id="CHEBI:15377"/>
        <dbReference type="ChEBI" id="CHEBI:35627"/>
        <dbReference type="ChEBI" id="CHEBI:140347"/>
        <dbReference type="EC" id="3.5.2.6"/>
    </reaction>
</comment>
<keyword evidence="11" id="KW-1185">Reference proteome</keyword>
<evidence type="ECO:0000256" key="5">
    <source>
        <dbReference type="ARBA" id="ARBA00022801"/>
    </source>
</evidence>
<gene>
    <name evidence="10" type="primary">bla_1</name>
    <name evidence="10" type="ORF">BSTAB16_5918</name>
</gene>
<feature type="domain" description="Penicillin-binding protein transpeptidase" evidence="9">
    <location>
        <begin position="72"/>
        <end position="297"/>
    </location>
</feature>
<dbReference type="SUPFAM" id="SSF56601">
    <property type="entry name" value="beta-lactamase/transpeptidase-like"/>
    <property type="match status" value="1"/>
</dbReference>
<dbReference type="InterPro" id="IPR012338">
    <property type="entry name" value="Beta-lactam/transpept-like"/>
</dbReference>
<dbReference type="GO" id="GO:0005886">
    <property type="term" value="C:plasma membrane"/>
    <property type="evidence" value="ECO:0007669"/>
    <property type="project" value="TreeGrafter"/>
</dbReference>
<dbReference type="GO" id="GO:0017001">
    <property type="term" value="P:antibiotic catabolic process"/>
    <property type="evidence" value="ECO:0007669"/>
    <property type="project" value="InterPro"/>
</dbReference>
<dbReference type="AlphaFoldDB" id="A0AAJ5T7F9"/>
<feature type="modified residue" description="N6-carboxylysine" evidence="7">
    <location>
        <position position="101"/>
    </location>
</feature>
<dbReference type="EC" id="3.5.2.6" evidence="3 8"/>
<dbReference type="GO" id="GO:0046677">
    <property type="term" value="P:response to antibiotic"/>
    <property type="evidence" value="ECO:0007669"/>
    <property type="project" value="UniProtKB-UniRule"/>
</dbReference>
<dbReference type="PANTHER" id="PTHR30627">
    <property type="entry name" value="PEPTIDOGLYCAN D,D-TRANSPEPTIDASE"/>
    <property type="match status" value="1"/>
</dbReference>
<dbReference type="NCBIfam" id="NF040600">
    <property type="entry name" value="blaOXA-1043_like"/>
    <property type="match status" value="1"/>
</dbReference>
<dbReference type="Gene3D" id="3.40.710.10">
    <property type="entry name" value="DD-peptidase/beta-lactamase superfamily"/>
    <property type="match status" value="1"/>
</dbReference>
<dbReference type="InterPro" id="IPR001460">
    <property type="entry name" value="PCN-bd_Tpept"/>
</dbReference>
<comment type="similarity">
    <text evidence="2 8">Belongs to the class-D beta-lactamase family.</text>
</comment>
<dbReference type="Pfam" id="PF00905">
    <property type="entry name" value="Transpeptidase"/>
    <property type="match status" value="1"/>
</dbReference>
<dbReference type="Proteomes" id="UP000268684">
    <property type="component" value="Chromosome II"/>
</dbReference>
<proteinExistence type="inferred from homology"/>
<keyword evidence="5 8" id="KW-0378">Hydrolase</keyword>
<evidence type="ECO:0000313" key="10">
    <source>
        <dbReference type="EMBL" id="VBB15721.1"/>
    </source>
</evidence>
<evidence type="ECO:0000256" key="2">
    <source>
        <dbReference type="ARBA" id="ARBA00007898"/>
    </source>
</evidence>
<dbReference type="InterPro" id="IPR050515">
    <property type="entry name" value="Beta-lactam/transpept"/>
</dbReference>
<organism evidence="10 11">
    <name type="scientific">Burkholderia stabilis</name>
    <dbReference type="NCBI Taxonomy" id="95485"/>
    <lineage>
        <taxon>Bacteria</taxon>
        <taxon>Pseudomonadati</taxon>
        <taxon>Pseudomonadota</taxon>
        <taxon>Betaproteobacteria</taxon>
        <taxon>Burkholderiales</taxon>
        <taxon>Burkholderiaceae</taxon>
        <taxon>Burkholderia</taxon>
        <taxon>Burkholderia cepacia complex</taxon>
    </lineage>
</organism>
<dbReference type="GO" id="GO:0008658">
    <property type="term" value="F:penicillin binding"/>
    <property type="evidence" value="ECO:0007669"/>
    <property type="project" value="InterPro"/>
</dbReference>
<protein>
    <recommendedName>
        <fullName evidence="3 8">Beta-lactamase</fullName>
        <ecNumber evidence="3 8">3.5.2.6</ecNumber>
    </recommendedName>
</protein>
<evidence type="ECO:0000256" key="4">
    <source>
        <dbReference type="ARBA" id="ARBA00022729"/>
    </source>
</evidence>
<dbReference type="NCBIfam" id="NF000270">
    <property type="entry name" value="bla_class_D_alt"/>
    <property type="match status" value="1"/>
</dbReference>